<organism evidence="5 6">
    <name type="scientific">Candidatus Roizmanbacteria bacterium RIFCSPLOWO2_01_FULL_41_22</name>
    <dbReference type="NCBI Taxonomy" id="1802067"/>
    <lineage>
        <taxon>Bacteria</taxon>
        <taxon>Candidatus Roizmaniibacteriota</taxon>
    </lineage>
</organism>
<evidence type="ECO:0000313" key="5">
    <source>
        <dbReference type="EMBL" id="OGK51739.1"/>
    </source>
</evidence>
<dbReference type="GO" id="GO:0046872">
    <property type="term" value="F:metal ion binding"/>
    <property type="evidence" value="ECO:0007669"/>
    <property type="project" value="UniProtKB-KW"/>
</dbReference>
<dbReference type="InterPro" id="IPR023198">
    <property type="entry name" value="PGP-like_dom2"/>
</dbReference>
<dbReference type="Proteomes" id="UP000176480">
    <property type="component" value="Unassembled WGS sequence"/>
</dbReference>
<dbReference type="SFLD" id="SFLDG01129">
    <property type="entry name" value="C1.5:_HAD__Beta-PGM__Phosphata"/>
    <property type="match status" value="1"/>
</dbReference>
<evidence type="ECO:0000313" key="6">
    <source>
        <dbReference type="Proteomes" id="UP000176480"/>
    </source>
</evidence>
<protein>
    <recommendedName>
        <fullName evidence="7">FCP1 homology domain-containing protein</fullName>
    </recommendedName>
</protein>
<dbReference type="InterPro" id="IPR051600">
    <property type="entry name" value="Beta-PGM-like"/>
</dbReference>
<comment type="cofactor">
    <cofactor evidence="1">
        <name>Mg(2+)</name>
        <dbReference type="ChEBI" id="CHEBI:18420"/>
    </cofactor>
</comment>
<dbReference type="SUPFAM" id="SSF56784">
    <property type="entry name" value="HAD-like"/>
    <property type="match status" value="1"/>
</dbReference>
<accession>A0A1F7J801</accession>
<evidence type="ECO:0000256" key="1">
    <source>
        <dbReference type="ARBA" id="ARBA00001946"/>
    </source>
</evidence>
<sequence>MIKALIFDYDGVINNGDLARFRFFQQAFQQHKSKLDSSLFPQTMGKTTKEVFDQVIDKTIPNKIKQAVLDDYHTQYKKQSSKYLLPITPTIEFIKEYQGEKKLAVTSNTGRDLVFPGLRQFGIDRRLALVVTKEMVACRKPNPEIYLLTLKKLQLDKSEAIVIEDSPVGVSAATQAGISCYVFLSLINSQSDFVDTPVCGFIHSKEDYRKLADRL</sequence>
<comment type="caution">
    <text evidence="5">The sequence shown here is derived from an EMBL/GenBank/DDBJ whole genome shotgun (WGS) entry which is preliminary data.</text>
</comment>
<keyword evidence="3" id="KW-0479">Metal-binding</keyword>
<evidence type="ECO:0008006" key="7">
    <source>
        <dbReference type="Google" id="ProtNLM"/>
    </source>
</evidence>
<dbReference type="InterPro" id="IPR023214">
    <property type="entry name" value="HAD_sf"/>
</dbReference>
<comment type="similarity">
    <text evidence="2">Belongs to the HAD-like hydrolase superfamily. CbbY/CbbZ/Gph/YieH family.</text>
</comment>
<dbReference type="InterPro" id="IPR041492">
    <property type="entry name" value="HAD_2"/>
</dbReference>
<evidence type="ECO:0000256" key="4">
    <source>
        <dbReference type="ARBA" id="ARBA00022842"/>
    </source>
</evidence>
<dbReference type="Pfam" id="PF13419">
    <property type="entry name" value="HAD_2"/>
    <property type="match status" value="1"/>
</dbReference>
<name>A0A1F7J801_9BACT</name>
<dbReference type="SFLD" id="SFLDS00003">
    <property type="entry name" value="Haloacid_Dehalogenase"/>
    <property type="match status" value="1"/>
</dbReference>
<dbReference type="InterPro" id="IPR006439">
    <property type="entry name" value="HAD-SF_hydro_IA"/>
</dbReference>
<dbReference type="PANTHER" id="PTHR46193:SF21">
    <property type="entry name" value="SLL1138 PROTEIN"/>
    <property type="match status" value="1"/>
</dbReference>
<dbReference type="STRING" id="1802067.A2966_01295"/>
<dbReference type="Gene3D" id="1.10.150.240">
    <property type="entry name" value="Putative phosphatase, domain 2"/>
    <property type="match status" value="1"/>
</dbReference>
<evidence type="ECO:0000256" key="2">
    <source>
        <dbReference type="ARBA" id="ARBA00006171"/>
    </source>
</evidence>
<reference evidence="5 6" key="1">
    <citation type="journal article" date="2016" name="Nat. Commun.">
        <title>Thousands of microbial genomes shed light on interconnected biogeochemical processes in an aquifer system.</title>
        <authorList>
            <person name="Anantharaman K."/>
            <person name="Brown C.T."/>
            <person name="Hug L.A."/>
            <person name="Sharon I."/>
            <person name="Castelle C.J."/>
            <person name="Probst A.J."/>
            <person name="Thomas B.C."/>
            <person name="Singh A."/>
            <person name="Wilkins M.J."/>
            <person name="Karaoz U."/>
            <person name="Brodie E.L."/>
            <person name="Williams K.H."/>
            <person name="Hubbard S.S."/>
            <person name="Banfield J.F."/>
        </authorList>
    </citation>
    <scope>NUCLEOTIDE SEQUENCE [LARGE SCALE GENOMIC DNA]</scope>
</reference>
<dbReference type="NCBIfam" id="TIGR01509">
    <property type="entry name" value="HAD-SF-IA-v3"/>
    <property type="match status" value="1"/>
</dbReference>
<gene>
    <name evidence="5" type="ORF">A2966_01295</name>
</gene>
<dbReference type="GO" id="GO:0003824">
    <property type="term" value="F:catalytic activity"/>
    <property type="evidence" value="ECO:0007669"/>
    <property type="project" value="UniProtKB-ARBA"/>
</dbReference>
<dbReference type="EMBL" id="MGAR01000020">
    <property type="protein sequence ID" value="OGK51739.1"/>
    <property type="molecule type" value="Genomic_DNA"/>
</dbReference>
<proteinExistence type="inferred from homology"/>
<dbReference type="AlphaFoldDB" id="A0A1F7J801"/>
<dbReference type="Gene3D" id="3.40.50.1000">
    <property type="entry name" value="HAD superfamily/HAD-like"/>
    <property type="match status" value="1"/>
</dbReference>
<dbReference type="InterPro" id="IPR036412">
    <property type="entry name" value="HAD-like_sf"/>
</dbReference>
<evidence type="ECO:0000256" key="3">
    <source>
        <dbReference type="ARBA" id="ARBA00022723"/>
    </source>
</evidence>
<dbReference type="PANTHER" id="PTHR46193">
    <property type="entry name" value="6-PHOSPHOGLUCONATE PHOSPHATASE"/>
    <property type="match status" value="1"/>
</dbReference>
<keyword evidence="4" id="KW-0460">Magnesium</keyword>